<feature type="region of interest" description="Disordered" evidence="1">
    <location>
        <begin position="209"/>
        <end position="261"/>
    </location>
</feature>
<dbReference type="PANTHER" id="PTHR15921">
    <property type="entry name" value="PRE-MRNA CLEAVAGE COMPLEX II"/>
    <property type="match status" value="1"/>
</dbReference>
<organism evidence="3 4">
    <name type="scientific">Elliptochloris bilobata</name>
    <dbReference type="NCBI Taxonomy" id="381761"/>
    <lineage>
        <taxon>Eukaryota</taxon>
        <taxon>Viridiplantae</taxon>
        <taxon>Chlorophyta</taxon>
        <taxon>core chlorophytes</taxon>
        <taxon>Trebouxiophyceae</taxon>
        <taxon>Trebouxiophyceae incertae sedis</taxon>
        <taxon>Elliptochloris clade</taxon>
        <taxon>Elliptochloris</taxon>
    </lineage>
</organism>
<dbReference type="CDD" id="cd16982">
    <property type="entry name" value="CID_Pcf11"/>
    <property type="match status" value="1"/>
</dbReference>
<accession>A0AAW1RQ63</accession>
<dbReference type="InterPro" id="IPR057242">
    <property type="entry name" value="PCFS4-like"/>
</dbReference>
<evidence type="ECO:0000313" key="3">
    <source>
        <dbReference type="EMBL" id="KAK9836295.1"/>
    </source>
</evidence>
<dbReference type="GO" id="GO:0000993">
    <property type="term" value="F:RNA polymerase II complex binding"/>
    <property type="evidence" value="ECO:0007669"/>
    <property type="project" value="InterPro"/>
</dbReference>
<dbReference type="GO" id="GO:0005849">
    <property type="term" value="C:mRNA cleavage factor complex"/>
    <property type="evidence" value="ECO:0007669"/>
    <property type="project" value="TreeGrafter"/>
</dbReference>
<dbReference type="EMBL" id="JALJOU010000025">
    <property type="protein sequence ID" value="KAK9836295.1"/>
    <property type="molecule type" value="Genomic_DNA"/>
</dbReference>
<feature type="compositionally biased region" description="Basic and acidic residues" evidence="1">
    <location>
        <begin position="245"/>
        <end position="261"/>
    </location>
</feature>
<evidence type="ECO:0000259" key="2">
    <source>
        <dbReference type="PROSITE" id="PS51391"/>
    </source>
</evidence>
<dbReference type="GO" id="GO:0031124">
    <property type="term" value="P:mRNA 3'-end processing"/>
    <property type="evidence" value="ECO:0007669"/>
    <property type="project" value="InterPro"/>
</dbReference>
<dbReference type="SUPFAM" id="SSF48464">
    <property type="entry name" value="ENTH/VHS domain"/>
    <property type="match status" value="1"/>
</dbReference>
<dbReference type="InterPro" id="IPR047415">
    <property type="entry name" value="Pcf11_CID"/>
</dbReference>
<gene>
    <name evidence="3" type="ORF">WJX81_002795</name>
</gene>
<dbReference type="Pfam" id="PF04818">
    <property type="entry name" value="CID"/>
    <property type="match status" value="1"/>
</dbReference>
<dbReference type="GO" id="GO:0006369">
    <property type="term" value="P:termination of RNA polymerase II transcription"/>
    <property type="evidence" value="ECO:0007669"/>
    <property type="project" value="InterPro"/>
</dbReference>
<dbReference type="PROSITE" id="PS51391">
    <property type="entry name" value="CID"/>
    <property type="match status" value="1"/>
</dbReference>
<dbReference type="GO" id="GO:0005737">
    <property type="term" value="C:cytoplasm"/>
    <property type="evidence" value="ECO:0007669"/>
    <property type="project" value="TreeGrafter"/>
</dbReference>
<dbReference type="InterPro" id="IPR045154">
    <property type="entry name" value="PCF11-like"/>
</dbReference>
<dbReference type="Gene3D" id="1.25.40.90">
    <property type="match status" value="1"/>
</dbReference>
<proteinExistence type="predicted"/>
<name>A0AAW1RQ63_9CHLO</name>
<sequence length="416" mass="44871">MADDAEFVALYASELADLTINSKPVINTLTMLAAENLRAAPSIAAAIERHVATCPPKHKLPALYLVDSIAKNVGQPFIGLFAQNLPQVYATVWQAAPETRNALEKLRATWHGVFADAVLASVARAAQGTQAAALPAPQRLPAPYPAPAWQQPAALEPSPSYGAPAVPPANGAYYGAPTAPVVYGPPQPAPQQPPVLLQPLPVQYALPQQQQQVAYQPQPAPLPTPGLIRVPGGDAKGSGAAGGADARDQSDDEDVPRRRYDPEKLKFLPERIKAADPTEVAELQRVSAQTRSGRLDRAYLHRRRMRGQGGKGSRAWYVNEAAWLAGTTADATAAPKFFQEEEAEAEAARAPEPSVPVDDEQPACALSGERFETFWDDLEGQWRYRGVVRLDAEQAARYGLEEGALARRPPRPHWPI</sequence>
<feature type="domain" description="CID" evidence="2">
    <location>
        <begin position="3"/>
        <end position="130"/>
    </location>
</feature>
<dbReference type="InterPro" id="IPR008942">
    <property type="entry name" value="ENTH_VHS"/>
</dbReference>
<comment type="caution">
    <text evidence="3">The sequence shown here is derived from an EMBL/GenBank/DDBJ whole genome shotgun (WGS) entry which is preliminary data.</text>
</comment>
<dbReference type="PANTHER" id="PTHR15921:SF3">
    <property type="entry name" value="PRE-MRNA CLEAVAGE COMPLEX 2 PROTEIN PCF11"/>
    <property type="match status" value="1"/>
</dbReference>
<dbReference type="AlphaFoldDB" id="A0AAW1RQ63"/>
<dbReference type="GO" id="GO:0003729">
    <property type="term" value="F:mRNA binding"/>
    <property type="evidence" value="ECO:0007669"/>
    <property type="project" value="InterPro"/>
</dbReference>
<dbReference type="Proteomes" id="UP001445335">
    <property type="component" value="Unassembled WGS sequence"/>
</dbReference>
<protein>
    <recommendedName>
        <fullName evidence="2">CID domain-containing protein</fullName>
    </recommendedName>
</protein>
<evidence type="ECO:0000313" key="4">
    <source>
        <dbReference type="Proteomes" id="UP001445335"/>
    </source>
</evidence>
<dbReference type="SMART" id="SM00582">
    <property type="entry name" value="RPR"/>
    <property type="match status" value="1"/>
</dbReference>
<dbReference type="InterPro" id="IPR006569">
    <property type="entry name" value="CID_dom"/>
</dbReference>
<keyword evidence="4" id="KW-1185">Reference proteome</keyword>
<dbReference type="Pfam" id="PF23228">
    <property type="entry name" value="zf_PCFS4"/>
    <property type="match status" value="1"/>
</dbReference>
<feature type="region of interest" description="Disordered" evidence="1">
    <location>
        <begin position="340"/>
        <end position="361"/>
    </location>
</feature>
<reference evidence="3 4" key="1">
    <citation type="journal article" date="2024" name="Nat. Commun.">
        <title>Phylogenomics reveals the evolutionary origins of lichenization in chlorophyte algae.</title>
        <authorList>
            <person name="Puginier C."/>
            <person name="Libourel C."/>
            <person name="Otte J."/>
            <person name="Skaloud P."/>
            <person name="Haon M."/>
            <person name="Grisel S."/>
            <person name="Petersen M."/>
            <person name="Berrin J.G."/>
            <person name="Delaux P.M."/>
            <person name="Dal Grande F."/>
            <person name="Keller J."/>
        </authorList>
    </citation>
    <scope>NUCLEOTIDE SEQUENCE [LARGE SCALE GENOMIC DNA]</scope>
    <source>
        <strain evidence="3 4">SAG 245.80</strain>
    </source>
</reference>
<evidence type="ECO:0000256" key="1">
    <source>
        <dbReference type="SAM" id="MobiDB-lite"/>
    </source>
</evidence>